<dbReference type="Proteomes" id="UP001220256">
    <property type="component" value="Unassembled WGS sequence"/>
</dbReference>
<comment type="caution">
    <text evidence="1">The sequence shown here is derived from an EMBL/GenBank/DDBJ whole genome shotgun (WGS) entry which is preliminary data.</text>
</comment>
<name>A0ABQ8WT06_PENCH</name>
<accession>A0ABQ8WT06</accession>
<organism evidence="1 2">
    <name type="scientific">Penicillium chrysogenum</name>
    <name type="common">Penicillium notatum</name>
    <dbReference type="NCBI Taxonomy" id="5076"/>
    <lineage>
        <taxon>Eukaryota</taxon>
        <taxon>Fungi</taxon>
        <taxon>Dikarya</taxon>
        <taxon>Ascomycota</taxon>
        <taxon>Pezizomycotina</taxon>
        <taxon>Eurotiomycetes</taxon>
        <taxon>Eurotiomycetidae</taxon>
        <taxon>Eurotiales</taxon>
        <taxon>Aspergillaceae</taxon>
        <taxon>Penicillium</taxon>
        <taxon>Penicillium chrysogenum species complex</taxon>
    </lineage>
</organism>
<protein>
    <submittedName>
        <fullName evidence="1">Uncharacterized protein</fullName>
    </submittedName>
</protein>
<keyword evidence="2" id="KW-1185">Reference proteome</keyword>
<proteinExistence type="predicted"/>
<reference evidence="1 2" key="1">
    <citation type="journal article" date="2023" name="IMA Fungus">
        <title>Comparative genomic study of the Penicillium genus elucidates a diverse pangenome and 15 lateral gene transfer events.</title>
        <authorList>
            <person name="Petersen C."/>
            <person name="Sorensen T."/>
            <person name="Nielsen M.R."/>
            <person name="Sondergaard T.E."/>
            <person name="Sorensen J.L."/>
            <person name="Fitzpatrick D.A."/>
            <person name="Frisvad J.C."/>
            <person name="Nielsen K.L."/>
        </authorList>
    </citation>
    <scope>NUCLEOTIDE SEQUENCE [LARGE SCALE GENOMIC DNA]</scope>
    <source>
        <strain evidence="1 2">IBT 3361</strain>
    </source>
</reference>
<evidence type="ECO:0000313" key="2">
    <source>
        <dbReference type="Proteomes" id="UP001220256"/>
    </source>
</evidence>
<dbReference type="EMBL" id="JAPVEB010000002">
    <property type="protein sequence ID" value="KAJ5275464.1"/>
    <property type="molecule type" value="Genomic_DNA"/>
</dbReference>
<evidence type="ECO:0000313" key="1">
    <source>
        <dbReference type="EMBL" id="KAJ5275464.1"/>
    </source>
</evidence>
<gene>
    <name evidence="1" type="ORF">N7505_004009</name>
</gene>
<sequence length="115" mass="12603">MASHSNTPSDTTMPKGWTDKADGLSIETLWFDPSGEGSLMAKKYDLHDLRPIMCSTGQSGDAMYIVQSGLTFYIWNQLNGDVFSIEGVTSVKQLVQIIKQRGIKGLAMSQLDPTC</sequence>